<dbReference type="EMBL" id="LK023344">
    <property type="protein sequence ID" value="CDS10923.1"/>
    <property type="molecule type" value="Genomic_DNA"/>
</dbReference>
<dbReference type="SMART" id="SM01102">
    <property type="entry name" value="CRM1_C"/>
    <property type="match status" value="1"/>
</dbReference>
<dbReference type="GO" id="GO:0005737">
    <property type="term" value="C:cytoplasm"/>
    <property type="evidence" value="ECO:0007669"/>
    <property type="project" value="TreeGrafter"/>
</dbReference>
<evidence type="ECO:0000259" key="6">
    <source>
        <dbReference type="SMART" id="SM01102"/>
    </source>
</evidence>
<evidence type="ECO:0000256" key="1">
    <source>
        <dbReference type="ARBA" id="ARBA00004123"/>
    </source>
</evidence>
<evidence type="ECO:0000256" key="3">
    <source>
        <dbReference type="ARBA" id="ARBA00022448"/>
    </source>
</evidence>
<reference evidence="7" key="1">
    <citation type="journal article" date="2014" name="Genome Announc.">
        <title>De novo whole-genome sequence and genome annotation of Lichtheimia ramosa.</title>
        <authorList>
            <person name="Linde J."/>
            <person name="Schwartze V."/>
            <person name="Binder U."/>
            <person name="Lass-Florl C."/>
            <person name="Voigt K."/>
            <person name="Horn F."/>
        </authorList>
    </citation>
    <scope>NUCLEOTIDE SEQUENCE</scope>
    <source>
        <strain evidence="7">JMRC FSU:6197</strain>
    </source>
</reference>
<dbReference type="Pfam" id="PF08767">
    <property type="entry name" value="CRM1_C"/>
    <property type="match status" value="1"/>
</dbReference>
<gene>
    <name evidence="7" type="ORF">LRAMOSA11409</name>
</gene>
<sequence length="699" mass="79885">MVNTYYPAHQQALEDLLQLFDIEDDRIRDPCIEYWEQLTHATLQSTPASHLHPHAAIFGKLRRLVSLQIKCPDNVRICIKFHASKLKVCSDTRFKTVVVHRNNDGAADTAFRFVSTSATEAQYEASKHLLQNLTQLDTNDMEAVFRAMWIEHTQDSKNLRWLQLSKLFWATSAISDALPNTQFMADCFAQLESIATETSTTNQHDAVIAYRLYLAGHSIHLLNESAELLQHTLALVCTCVHSQESYLRDMACSTLSLLCNGCKHMPVLADSNGVQALLAQMGSLLNSLEPRQIYGIYGAVATVIPASPEPYQQQQIPVLMHTPNEILQSLMKQPRPWHQDTWNMLDTIVQINTRVCVVLGRHYTCQLLAIEQSLVLLYREFAQAEEELLLPTKWRLVKEHVKKLIKTFVGFFKGDENNESWVAAVYPFLEVLVLSPPEETDLGDLMGALISSPFALHLNTTDRRGIFLQAAYHQVFARVYEEIRHDFTSKYAKRPGFFQLVDALIRYAFQEMMALLKENEFSLLVESMLWGIQHPAHEISNKALETCSVFVDRVAELEEEDVQNALYKMYYTSILHAVLCGVTDQDRRTQFDLQSQLLARLLDLVQQGEVYTQLYQPGTFTSNADYVEEFIRQILRELYPTLPQDQIAMVAQGMVGYCDDIVKFRQDLIDFMADFRSSDEFAQGTETLEAEAWEKLTMA</sequence>
<evidence type="ECO:0000256" key="5">
    <source>
        <dbReference type="ARBA" id="ARBA00023242"/>
    </source>
</evidence>
<accession>A0A077WV68</accession>
<evidence type="ECO:0000256" key="2">
    <source>
        <dbReference type="ARBA" id="ARBA00009466"/>
    </source>
</evidence>
<name>A0A077WV68_9FUNG</name>
<dbReference type="GO" id="GO:0005634">
    <property type="term" value="C:nucleus"/>
    <property type="evidence" value="ECO:0007669"/>
    <property type="project" value="UniProtKB-SubCell"/>
</dbReference>
<dbReference type="SUPFAM" id="SSF48371">
    <property type="entry name" value="ARM repeat"/>
    <property type="match status" value="2"/>
</dbReference>
<dbReference type="OrthoDB" id="2215036at2759"/>
<dbReference type="GO" id="GO:0000056">
    <property type="term" value="P:ribosomal small subunit export from nucleus"/>
    <property type="evidence" value="ECO:0007669"/>
    <property type="project" value="TreeGrafter"/>
</dbReference>
<protein>
    <recommendedName>
        <fullName evidence="6">Exportin-1 C-terminal domain-containing protein</fullName>
    </recommendedName>
</protein>
<keyword evidence="3" id="KW-0813">Transport</keyword>
<dbReference type="InterPro" id="IPR016024">
    <property type="entry name" value="ARM-type_fold"/>
</dbReference>
<dbReference type="Gene3D" id="1.25.10.10">
    <property type="entry name" value="Leucine-rich Repeat Variant"/>
    <property type="match status" value="2"/>
</dbReference>
<dbReference type="GO" id="GO:0006611">
    <property type="term" value="P:protein export from nucleus"/>
    <property type="evidence" value="ECO:0007669"/>
    <property type="project" value="InterPro"/>
</dbReference>
<dbReference type="InterPro" id="IPR014877">
    <property type="entry name" value="XPO1_C_dom"/>
</dbReference>
<dbReference type="PANTHER" id="PTHR11223:SF2">
    <property type="entry name" value="EXPORTIN-1"/>
    <property type="match status" value="1"/>
</dbReference>
<proteinExistence type="inferred from homology"/>
<dbReference type="InterPro" id="IPR045065">
    <property type="entry name" value="XPO1/5"/>
</dbReference>
<keyword evidence="4" id="KW-0653">Protein transport</keyword>
<comment type="subcellular location">
    <subcellularLocation>
        <location evidence="1">Nucleus</location>
    </subcellularLocation>
</comment>
<comment type="similarity">
    <text evidence="2">Belongs to the exportin family.</text>
</comment>
<dbReference type="AlphaFoldDB" id="A0A077WV68"/>
<dbReference type="GO" id="GO:0000055">
    <property type="term" value="P:ribosomal large subunit export from nucleus"/>
    <property type="evidence" value="ECO:0007669"/>
    <property type="project" value="TreeGrafter"/>
</dbReference>
<feature type="domain" description="Exportin-1 C-terminal" evidence="6">
    <location>
        <begin position="366"/>
        <end position="683"/>
    </location>
</feature>
<dbReference type="GO" id="GO:0005049">
    <property type="term" value="F:nuclear export signal receptor activity"/>
    <property type="evidence" value="ECO:0007669"/>
    <property type="project" value="InterPro"/>
</dbReference>
<evidence type="ECO:0000256" key="4">
    <source>
        <dbReference type="ARBA" id="ARBA00022927"/>
    </source>
</evidence>
<evidence type="ECO:0000313" key="7">
    <source>
        <dbReference type="EMBL" id="CDS10923.1"/>
    </source>
</evidence>
<organism evidence="7">
    <name type="scientific">Lichtheimia ramosa</name>
    <dbReference type="NCBI Taxonomy" id="688394"/>
    <lineage>
        <taxon>Eukaryota</taxon>
        <taxon>Fungi</taxon>
        <taxon>Fungi incertae sedis</taxon>
        <taxon>Mucoromycota</taxon>
        <taxon>Mucoromycotina</taxon>
        <taxon>Mucoromycetes</taxon>
        <taxon>Mucorales</taxon>
        <taxon>Lichtheimiaceae</taxon>
        <taxon>Lichtheimia</taxon>
    </lineage>
</organism>
<dbReference type="InterPro" id="IPR011989">
    <property type="entry name" value="ARM-like"/>
</dbReference>
<dbReference type="PANTHER" id="PTHR11223">
    <property type="entry name" value="EXPORTIN 1/5"/>
    <property type="match status" value="1"/>
</dbReference>
<keyword evidence="5" id="KW-0539">Nucleus</keyword>